<keyword evidence="1" id="KW-0175">Coiled coil</keyword>
<dbReference type="InterPro" id="IPR036086">
    <property type="entry name" value="ParB/Sulfiredoxin_sf"/>
</dbReference>
<dbReference type="Gene3D" id="3.90.1530.30">
    <property type="match status" value="1"/>
</dbReference>
<organism evidence="3 4">
    <name type="scientific">Alicyclobacillus acidocaldarius (strain Tc-4-1)</name>
    <name type="common">Bacillus acidocaldarius</name>
    <dbReference type="NCBI Taxonomy" id="1048834"/>
    <lineage>
        <taxon>Bacteria</taxon>
        <taxon>Bacillati</taxon>
        <taxon>Bacillota</taxon>
        <taxon>Bacilli</taxon>
        <taxon>Bacillales</taxon>
        <taxon>Alicyclobacillaceae</taxon>
        <taxon>Alicyclobacillus</taxon>
    </lineage>
</organism>
<protein>
    <submittedName>
        <fullName evidence="3">ParB domain protein nuclease</fullName>
    </submittedName>
</protein>
<dbReference type="GO" id="GO:0005694">
    <property type="term" value="C:chromosome"/>
    <property type="evidence" value="ECO:0007669"/>
    <property type="project" value="TreeGrafter"/>
</dbReference>
<dbReference type="Proteomes" id="UP000000292">
    <property type="component" value="Chromosome"/>
</dbReference>
<dbReference type="SMART" id="SM00470">
    <property type="entry name" value="ParB"/>
    <property type="match status" value="1"/>
</dbReference>
<dbReference type="STRING" id="1048834.TC41_2444"/>
<dbReference type="InterPro" id="IPR003115">
    <property type="entry name" value="ParB_N"/>
</dbReference>
<dbReference type="GO" id="GO:0007059">
    <property type="term" value="P:chromosome segregation"/>
    <property type="evidence" value="ECO:0007669"/>
    <property type="project" value="TreeGrafter"/>
</dbReference>
<reference evidence="4" key="2">
    <citation type="submission" date="2011-06" db="EMBL/GenBank/DDBJ databases">
        <title>The complete genome sequence of Alicyclobacillus acidocaldarius sp. Tc-4-1.</title>
        <authorList>
            <person name="Chen Y."/>
            <person name="He Y."/>
            <person name="Dong Z."/>
            <person name="Hu S."/>
        </authorList>
    </citation>
    <scope>NUCLEOTIDE SEQUENCE [LARGE SCALE GENOMIC DNA]</scope>
    <source>
        <strain evidence="4">Tc-4-1</strain>
    </source>
</reference>
<evidence type="ECO:0000313" key="3">
    <source>
        <dbReference type="EMBL" id="AEJ44343.1"/>
    </source>
</evidence>
<dbReference type="eggNOG" id="COG1475">
    <property type="taxonomic scope" value="Bacteria"/>
</dbReference>
<dbReference type="PATRIC" id="fig|1048834.4.peg.2312"/>
<dbReference type="AlphaFoldDB" id="F8IGY9"/>
<dbReference type="EMBL" id="CP002902">
    <property type="protein sequence ID" value="AEJ44343.1"/>
    <property type="molecule type" value="Genomic_DNA"/>
</dbReference>
<dbReference type="InterPro" id="IPR050336">
    <property type="entry name" value="Chromosome_partition/occlusion"/>
</dbReference>
<feature type="coiled-coil region" evidence="1">
    <location>
        <begin position="206"/>
        <end position="341"/>
    </location>
</feature>
<dbReference type="CDD" id="cd16404">
    <property type="entry name" value="pNOB8_ParB_N_like"/>
    <property type="match status" value="1"/>
</dbReference>
<sequence>MSTIHVDRLKPHPRNAEYFTDIAGEKYEELKRSIATHGIRDPLKILPDGTIIAGHQRFRIARELGIEQVPVVIYDVSQVEAEYLLIADNEERRGEDNDPIRKAKRAKFLKEYWGVHRGVNQYSRVNQNGESPKTSKDIAEAVGTDAAHLPRLLKLNDLIPELQTLVSASKLGTTAAEQLAHLTPDEQRALFQAFGEAIGERTVAEAKEIRRQIEEERRLREAAEKRVRELEGSLQRLTREIEAAKDEPAALRAALEDTQRELEQARRELAERPRIEVVSEEIKRALDDLRKQNDELKASLAEQERLADKLRKEKAAALEAKRQAEDEAIKERLARQRLEKTFESAGNSEASYAALRNLESKLYEVRQDVAGMLAVWEPESVSDEVRDHFVSVLYVTAEALTNLAKKCEGVKSNNVLMFRRDR</sequence>
<proteinExistence type="predicted"/>
<gene>
    <name evidence="3" type="ordered locus">TC41_2444</name>
</gene>
<feature type="domain" description="ParB-like N-terminal" evidence="2">
    <location>
        <begin position="2"/>
        <end position="90"/>
    </location>
</feature>
<dbReference type="PANTHER" id="PTHR33375">
    <property type="entry name" value="CHROMOSOME-PARTITIONING PROTEIN PARB-RELATED"/>
    <property type="match status" value="1"/>
</dbReference>
<reference evidence="3 4" key="1">
    <citation type="journal article" date="2011" name="J. Bacteriol.">
        <title>Complete Genome Sequence of Alicyclobacillus acidocaldarius Strain Tc-4-1.</title>
        <authorList>
            <person name="Chen Y."/>
            <person name="He Y."/>
            <person name="Zhang B."/>
            <person name="Yang J."/>
            <person name="Li W."/>
            <person name="Dong Z."/>
            <person name="Hu S."/>
        </authorList>
    </citation>
    <scope>NUCLEOTIDE SEQUENCE [LARGE SCALE GENOMIC DNA]</scope>
    <source>
        <strain evidence="3 4">Tc-4-1</strain>
    </source>
</reference>
<dbReference type="Gene3D" id="1.10.10.2830">
    <property type="match status" value="1"/>
</dbReference>
<dbReference type="KEGG" id="aad:TC41_2444"/>
<evidence type="ECO:0000256" key="1">
    <source>
        <dbReference type="SAM" id="Coils"/>
    </source>
</evidence>
<dbReference type="RefSeq" id="WP_014465177.1">
    <property type="nucleotide sequence ID" value="NC_017167.1"/>
</dbReference>
<dbReference type="SUPFAM" id="SSF109709">
    <property type="entry name" value="KorB DNA-binding domain-like"/>
    <property type="match status" value="1"/>
</dbReference>
<dbReference type="Pfam" id="PF02195">
    <property type="entry name" value="ParB_N"/>
    <property type="match status" value="1"/>
</dbReference>
<evidence type="ECO:0000259" key="2">
    <source>
        <dbReference type="SMART" id="SM00470"/>
    </source>
</evidence>
<dbReference type="HOGENOM" id="CLU_053100_0_0_9"/>
<evidence type="ECO:0000313" key="4">
    <source>
        <dbReference type="Proteomes" id="UP000000292"/>
    </source>
</evidence>
<dbReference type="PANTHER" id="PTHR33375:SF1">
    <property type="entry name" value="CHROMOSOME-PARTITIONING PROTEIN PARB-RELATED"/>
    <property type="match status" value="1"/>
</dbReference>
<dbReference type="SUPFAM" id="SSF110849">
    <property type="entry name" value="ParB/Sulfiredoxin"/>
    <property type="match status" value="1"/>
</dbReference>
<name>F8IGY9_ALIAT</name>
<dbReference type="OrthoDB" id="9800801at2"/>
<accession>F8IGY9</accession>